<dbReference type="GO" id="GO:0019843">
    <property type="term" value="F:rRNA binding"/>
    <property type="evidence" value="ECO:0007669"/>
    <property type="project" value="UniProtKB-UniRule"/>
</dbReference>
<accession>A0A024C0X1</accession>
<dbReference type="Proteomes" id="UP000288766">
    <property type="component" value="Unassembled WGS sequence"/>
</dbReference>
<evidence type="ECO:0000313" key="9">
    <source>
        <dbReference type="EMBL" id="MDZ7551408.1"/>
    </source>
</evidence>
<dbReference type="Proteomes" id="UP000267086">
    <property type="component" value="Unassembled WGS sequence"/>
</dbReference>
<sequence length="178" mass="19473">MSRIGKRIIEIPSSVQASVEGSKLLFKNSKEKHELETHNRVKITLENNQLSFQPVGEDAQSRAYWGTYGALANNIVTGLSTGFSKTLEVNGVGYKVALGNKTLDLSLGFSHPVKYPIPAGIEMVVEKNTITIKGSDKQKVGQVAAEIRSFRPPEPYKGKGVKYSNEVIIRKAGKTAKK</sequence>
<dbReference type="FunFam" id="3.90.930.12:FF:000001">
    <property type="entry name" value="50S ribosomal protein L6"/>
    <property type="match status" value="1"/>
</dbReference>
<reference evidence="9" key="4">
    <citation type="submission" date="2023-10" db="EMBL/GenBank/DDBJ databases">
        <title>First insite into the whole-genome sequence variations in clarithromycin resistant Helicobacter pylori clinical isolates in Russia.</title>
        <authorList>
            <person name="Starkova D.A."/>
            <person name="Svarval A.V."/>
            <person name="Polev D.E."/>
            <person name="Saitova A.T."/>
            <person name="Gladyshev N.S."/>
            <person name="Egorova S.A."/>
        </authorList>
    </citation>
    <scope>NUCLEOTIDE SEQUENCE</scope>
    <source>
        <strain evidence="9">HP290</strain>
    </source>
</reference>
<dbReference type="InterPro" id="IPR036789">
    <property type="entry name" value="Ribosomal_uL6-like_a/b-dom_sf"/>
</dbReference>
<dbReference type="EMBL" id="QEGO01000016">
    <property type="protein sequence ID" value="RKV30085.1"/>
    <property type="molecule type" value="Genomic_DNA"/>
</dbReference>
<reference evidence="10 13" key="2">
    <citation type="submission" date="2018-04" db="EMBL/GenBank/DDBJ databases">
        <title>Complete genome sequences of Helicobacter pylori.</title>
        <authorList>
            <person name="Palau M."/>
            <person name="Minana-Galbis D."/>
        </authorList>
    </citation>
    <scope>NUCLEOTIDE SEQUENCE [LARGE SCALE GENOMIC DNA]</scope>
    <source>
        <strain evidence="10 13">B712A</strain>
    </source>
</reference>
<dbReference type="EMBL" id="JAXMRN010000029">
    <property type="protein sequence ID" value="MDZ7551408.1"/>
    <property type="molecule type" value="Genomic_DNA"/>
</dbReference>
<protein>
    <recommendedName>
        <fullName evidence="4">Large ribosomal subunit protein uL6</fullName>
    </recommendedName>
</protein>
<evidence type="ECO:0000313" key="12">
    <source>
        <dbReference type="EMBL" id="RVZ63398.1"/>
    </source>
</evidence>
<reference evidence="14 15" key="3">
    <citation type="submission" date="2018-10" db="EMBL/GenBank/DDBJ databases">
        <title>Genetic determinants and prediction of antibiotic resistance phenotypes in Helicobacter pylori.</title>
        <authorList>
            <person name="Wagner K."/>
        </authorList>
    </citation>
    <scope>NUCLEOTIDE SEQUENCE [LARGE SCALE GENOMIC DNA]</scope>
    <source>
        <strain evidence="12 14">ZH117</strain>
        <strain evidence="11 15">ZH15</strain>
    </source>
</reference>
<keyword evidence="3 4" id="KW-0687">Ribonucleoprotein</keyword>
<dbReference type="Gene3D" id="3.90.930.12">
    <property type="entry name" value="Ribosomal protein L6, alpha-beta domain"/>
    <property type="match status" value="2"/>
</dbReference>
<comment type="function">
    <text evidence="4 6">This protein binds to the 23S rRNA, and is important in its secondary structure. It is located near the subunit interface in the base of the L7/L12 stalk, and near the tRNA binding site of the peptidyltransferase center.</text>
</comment>
<dbReference type="Pfam" id="PF00347">
    <property type="entry name" value="Ribosomal_L6"/>
    <property type="match status" value="1"/>
</dbReference>
<name>A0A024C0X1_HELPX</name>
<keyword evidence="4 6" id="KW-0694">RNA-binding</keyword>
<dbReference type="PANTHER" id="PTHR11655">
    <property type="entry name" value="60S/50S RIBOSOMAL PROTEIN L6/L9"/>
    <property type="match status" value="1"/>
</dbReference>
<evidence type="ECO:0000259" key="7">
    <source>
        <dbReference type="Pfam" id="PF00347"/>
    </source>
</evidence>
<reference evidence="8 16" key="1">
    <citation type="submission" date="2016-08" db="EMBL/GenBank/DDBJ databases">
        <title>Whole genome shotgun sequence of Helicobacter pylori strain ATCC43504.</title>
        <authorList>
            <person name="Mimuro H."/>
            <person name="Ogura Y."/>
            <person name="Katsura K."/>
            <person name="Hayashi T."/>
        </authorList>
    </citation>
    <scope>NUCLEOTIDE SEQUENCE [LARGE SCALE GENOMIC DNA]</scope>
    <source>
        <strain evidence="16">ATCC 43504</strain>
        <strain evidence="8">ATCC43504</strain>
    </source>
</reference>
<dbReference type="RefSeq" id="WP_000086604.1">
    <property type="nucleotide sequence ID" value="NZ_AP017362.1"/>
</dbReference>
<dbReference type="PROSITE" id="PS00525">
    <property type="entry name" value="RIBOSOMAL_L6_1"/>
    <property type="match status" value="1"/>
</dbReference>
<comment type="similarity">
    <text evidence="1 4 5">Belongs to the universal ribosomal protein uL6 family.</text>
</comment>
<dbReference type="eggNOG" id="COG0097">
    <property type="taxonomic scope" value="Bacteria"/>
</dbReference>
<dbReference type="InterPro" id="IPR020040">
    <property type="entry name" value="Ribosomal_uL6_a/b-dom"/>
</dbReference>
<dbReference type="InterPro" id="IPR002358">
    <property type="entry name" value="Ribosomal_uL6_CS"/>
</dbReference>
<dbReference type="EMBL" id="RJEO01000010">
    <property type="protein sequence ID" value="RVY28666.1"/>
    <property type="molecule type" value="Genomic_DNA"/>
</dbReference>
<dbReference type="GO" id="GO:0002181">
    <property type="term" value="P:cytoplasmic translation"/>
    <property type="evidence" value="ECO:0007669"/>
    <property type="project" value="TreeGrafter"/>
</dbReference>
<evidence type="ECO:0000256" key="2">
    <source>
        <dbReference type="ARBA" id="ARBA00022980"/>
    </source>
</evidence>
<keyword evidence="2 4" id="KW-0689">Ribosomal protein</keyword>
<evidence type="ECO:0000313" key="13">
    <source>
        <dbReference type="Proteomes" id="UP000267086"/>
    </source>
</evidence>
<dbReference type="PANTHER" id="PTHR11655:SF14">
    <property type="entry name" value="LARGE RIBOSOMAL SUBUNIT PROTEIN UL6M"/>
    <property type="match status" value="1"/>
</dbReference>
<dbReference type="Proteomes" id="UP001294612">
    <property type="component" value="Unassembled WGS sequence"/>
</dbReference>
<evidence type="ECO:0000256" key="5">
    <source>
        <dbReference type="RuleBase" id="RU003869"/>
    </source>
</evidence>
<dbReference type="InterPro" id="IPR000702">
    <property type="entry name" value="Ribosomal_uL6-like"/>
</dbReference>
<dbReference type="EMBL" id="RJIC01000007">
    <property type="protein sequence ID" value="RVZ63398.1"/>
    <property type="molecule type" value="Genomic_DNA"/>
</dbReference>
<evidence type="ECO:0000313" key="11">
    <source>
        <dbReference type="EMBL" id="RVY28666.1"/>
    </source>
</evidence>
<evidence type="ECO:0000313" key="14">
    <source>
        <dbReference type="Proteomes" id="UP000288704"/>
    </source>
</evidence>
<evidence type="ECO:0000313" key="15">
    <source>
        <dbReference type="Proteomes" id="UP000288766"/>
    </source>
</evidence>
<organism evidence="9 17">
    <name type="scientific">Helicobacter pylori</name>
    <name type="common">Campylobacter pylori</name>
    <dbReference type="NCBI Taxonomy" id="210"/>
    <lineage>
        <taxon>Bacteria</taxon>
        <taxon>Pseudomonadati</taxon>
        <taxon>Campylobacterota</taxon>
        <taxon>Epsilonproteobacteria</taxon>
        <taxon>Campylobacterales</taxon>
        <taxon>Helicobacteraceae</taxon>
        <taxon>Helicobacter</taxon>
    </lineage>
</organism>
<comment type="subunit">
    <text evidence="4">Part of the 50S ribosomal subunit.</text>
</comment>
<dbReference type="GO" id="GO:0022625">
    <property type="term" value="C:cytosolic large ribosomal subunit"/>
    <property type="evidence" value="ECO:0007669"/>
    <property type="project" value="UniProtKB-UniRule"/>
</dbReference>
<evidence type="ECO:0000313" key="10">
    <source>
        <dbReference type="EMBL" id="RKV30085.1"/>
    </source>
</evidence>
<dbReference type="EMBL" id="AP017632">
    <property type="protein sequence ID" value="BBI22424.1"/>
    <property type="molecule type" value="Genomic_DNA"/>
</dbReference>
<evidence type="ECO:0000256" key="3">
    <source>
        <dbReference type="ARBA" id="ARBA00023274"/>
    </source>
</evidence>
<dbReference type="PIRSF" id="PIRSF002162">
    <property type="entry name" value="Ribosomal_L6"/>
    <property type="match status" value="1"/>
</dbReference>
<gene>
    <name evidence="4 9" type="primary">rplF</name>
    <name evidence="10" type="ORF">DD751_06625</name>
    <name evidence="12" type="ORF">EC574_05800</name>
    <name evidence="11" type="ORF">ECC12_04440</name>
    <name evidence="8" type="ORF">HPATCC43504_00489</name>
    <name evidence="9" type="ORF">RGC63_06890</name>
</gene>
<evidence type="ECO:0000313" key="17">
    <source>
        <dbReference type="Proteomes" id="UP001294612"/>
    </source>
</evidence>
<dbReference type="PRINTS" id="PR00059">
    <property type="entry name" value="RIBOSOMALL6"/>
</dbReference>
<evidence type="ECO:0000256" key="1">
    <source>
        <dbReference type="ARBA" id="ARBA00009356"/>
    </source>
</evidence>
<feature type="domain" description="Large ribosomal subunit protein uL6 alpha-beta" evidence="7">
    <location>
        <begin position="91"/>
        <end position="163"/>
    </location>
</feature>
<keyword evidence="4 6" id="KW-0699">rRNA-binding</keyword>
<evidence type="ECO:0000256" key="4">
    <source>
        <dbReference type="HAMAP-Rule" id="MF_01365"/>
    </source>
</evidence>
<proteinExistence type="inferred from homology"/>
<evidence type="ECO:0000313" key="8">
    <source>
        <dbReference type="EMBL" id="BBI22424.1"/>
    </source>
</evidence>
<dbReference type="NCBIfam" id="TIGR03654">
    <property type="entry name" value="L6_bact"/>
    <property type="match status" value="1"/>
</dbReference>
<dbReference type="InterPro" id="IPR019906">
    <property type="entry name" value="Ribosomal_uL6_bac-type"/>
</dbReference>
<evidence type="ECO:0000256" key="6">
    <source>
        <dbReference type="RuleBase" id="RU003870"/>
    </source>
</evidence>
<dbReference type="SUPFAM" id="SSF56053">
    <property type="entry name" value="Ribosomal protein L6"/>
    <property type="match status" value="2"/>
</dbReference>
<dbReference type="HAMAP" id="MF_01365_B">
    <property type="entry name" value="Ribosomal_uL6_B"/>
    <property type="match status" value="1"/>
</dbReference>
<dbReference type="GO" id="GO:0003735">
    <property type="term" value="F:structural constituent of ribosome"/>
    <property type="evidence" value="ECO:0007669"/>
    <property type="project" value="UniProtKB-UniRule"/>
</dbReference>
<dbReference type="AlphaFoldDB" id="A0A024C0X1"/>
<dbReference type="Proteomes" id="UP000289281">
    <property type="component" value="Chromosome"/>
</dbReference>
<dbReference type="Proteomes" id="UP000288704">
    <property type="component" value="Unassembled WGS sequence"/>
</dbReference>
<evidence type="ECO:0000313" key="16">
    <source>
        <dbReference type="Proteomes" id="UP000289281"/>
    </source>
</evidence>